<keyword evidence="1" id="KW-1015">Disulfide bond</keyword>
<evidence type="ECO:0000256" key="2">
    <source>
        <dbReference type="SAM" id="Phobius"/>
    </source>
</evidence>
<keyword evidence="2" id="KW-1133">Transmembrane helix</keyword>
<feature type="signal peptide" evidence="3">
    <location>
        <begin position="1"/>
        <end position="15"/>
    </location>
</feature>
<reference evidence="5" key="1">
    <citation type="journal article" date="2013" name="Genetics">
        <title>The draft genome and transcriptome of Panagrellus redivivus are shaped by the harsh demands of a free-living lifestyle.</title>
        <authorList>
            <person name="Srinivasan J."/>
            <person name="Dillman A.R."/>
            <person name="Macchietto M.G."/>
            <person name="Heikkinen L."/>
            <person name="Lakso M."/>
            <person name="Fracchia K.M."/>
            <person name="Antoshechkin I."/>
            <person name="Mortazavi A."/>
            <person name="Wong G."/>
            <person name="Sternberg P.W."/>
        </authorList>
    </citation>
    <scope>NUCLEOTIDE SEQUENCE [LARGE SCALE GENOMIC DNA]</scope>
    <source>
        <strain evidence="5">MT8872</strain>
    </source>
</reference>
<organism evidence="5 6">
    <name type="scientific">Panagrellus redivivus</name>
    <name type="common">Microworm</name>
    <dbReference type="NCBI Taxonomy" id="6233"/>
    <lineage>
        <taxon>Eukaryota</taxon>
        <taxon>Metazoa</taxon>
        <taxon>Ecdysozoa</taxon>
        <taxon>Nematoda</taxon>
        <taxon>Chromadorea</taxon>
        <taxon>Rhabditida</taxon>
        <taxon>Tylenchina</taxon>
        <taxon>Panagrolaimomorpha</taxon>
        <taxon>Panagrolaimoidea</taxon>
        <taxon>Panagrolaimidae</taxon>
        <taxon>Panagrellus</taxon>
    </lineage>
</organism>
<keyword evidence="2" id="KW-0812">Transmembrane</keyword>
<proteinExistence type="predicted"/>
<evidence type="ECO:0000313" key="6">
    <source>
        <dbReference type="WBParaSite" id="Pan_g18789.t1"/>
    </source>
</evidence>
<reference evidence="6" key="2">
    <citation type="submission" date="2020-10" db="UniProtKB">
        <authorList>
            <consortium name="WormBaseParasite"/>
        </authorList>
    </citation>
    <scope>IDENTIFICATION</scope>
</reference>
<feature type="transmembrane region" description="Helical" evidence="2">
    <location>
        <begin position="113"/>
        <end position="133"/>
    </location>
</feature>
<evidence type="ECO:0000256" key="1">
    <source>
        <dbReference type="PROSITE-ProRule" id="PRU00076"/>
    </source>
</evidence>
<dbReference type="Proteomes" id="UP000492821">
    <property type="component" value="Unassembled WGS sequence"/>
</dbReference>
<protein>
    <submittedName>
        <fullName evidence="6">EGF-like domain-containing protein</fullName>
    </submittedName>
</protein>
<feature type="domain" description="EGF-like" evidence="4">
    <location>
        <begin position="76"/>
        <end position="110"/>
    </location>
</feature>
<keyword evidence="5" id="KW-1185">Reference proteome</keyword>
<evidence type="ECO:0000259" key="4">
    <source>
        <dbReference type="PROSITE" id="PS50026"/>
    </source>
</evidence>
<feature type="disulfide bond" evidence="1">
    <location>
        <begin position="100"/>
        <end position="109"/>
    </location>
</feature>
<keyword evidence="1" id="KW-0245">EGF-like domain</keyword>
<dbReference type="AlphaFoldDB" id="A0A7E4VB38"/>
<sequence length="265" mass="30903">MSFLFIFFVINSAFASESSYSLLDHFNTLSVQQRDCPPLFYGPRCTIPHCFAPHGVLMQNGDYYYCNCTTGRPYVTGTHCENIECQNDGRFSNLTSKCKCPEYTYGSFCQYTLLHVIAFILVCSCCVVALCVLPENSPCRKHWPSIRQKLTCTPSESYRNPAQTRDYFKFPRYICERTQHYWRTIQERFQHYRSRITLRIRNIFTRTPNEDSTTPAPEVRIVERIVYRDCNEHHDAPPTYLTAMYSELPKYETATDPAGPPKYTD</sequence>
<dbReference type="PROSITE" id="PS00022">
    <property type="entry name" value="EGF_1"/>
    <property type="match status" value="1"/>
</dbReference>
<feature type="chain" id="PRO_5028938552" evidence="3">
    <location>
        <begin position="16"/>
        <end position="265"/>
    </location>
</feature>
<dbReference type="PROSITE" id="PS50026">
    <property type="entry name" value="EGF_3"/>
    <property type="match status" value="1"/>
</dbReference>
<evidence type="ECO:0000313" key="5">
    <source>
        <dbReference type="Proteomes" id="UP000492821"/>
    </source>
</evidence>
<comment type="caution">
    <text evidence="1">Lacks conserved residue(s) required for the propagation of feature annotation.</text>
</comment>
<evidence type="ECO:0000256" key="3">
    <source>
        <dbReference type="SAM" id="SignalP"/>
    </source>
</evidence>
<dbReference type="InterPro" id="IPR000742">
    <property type="entry name" value="EGF"/>
</dbReference>
<keyword evidence="2" id="KW-0472">Membrane</keyword>
<name>A0A7E4VB38_PANRE</name>
<keyword evidence="3" id="KW-0732">Signal</keyword>
<dbReference type="WBParaSite" id="Pan_g18789.t1">
    <property type="protein sequence ID" value="Pan_g18789.t1"/>
    <property type="gene ID" value="Pan_g18789"/>
</dbReference>
<accession>A0A7E4VB38</accession>